<dbReference type="EMBL" id="LLXL01003016">
    <property type="protein sequence ID" value="PKK59513.1"/>
    <property type="molecule type" value="Genomic_DNA"/>
</dbReference>
<reference evidence="1 2" key="2">
    <citation type="submission" date="2017-10" db="EMBL/GenBank/DDBJ databases">
        <title>Extensive intraspecific genome diversity in a model arbuscular mycorrhizal fungus.</title>
        <authorList>
            <person name="Chen E.C.H."/>
            <person name="Morin E."/>
            <person name="Baudet D."/>
            <person name="Noel J."/>
            <person name="Ndikumana S."/>
            <person name="Charron P."/>
            <person name="St-Onge C."/>
            <person name="Giorgi J."/>
            <person name="Grigoriev I.V."/>
            <person name="Roux C."/>
            <person name="Martin F.M."/>
            <person name="Corradi N."/>
        </authorList>
    </citation>
    <scope>NUCLEOTIDE SEQUENCE [LARGE SCALE GENOMIC DNA]</scope>
    <source>
        <strain evidence="1 2">C2</strain>
    </source>
</reference>
<organism evidence="1 2">
    <name type="scientific">Rhizophagus irregularis</name>
    <dbReference type="NCBI Taxonomy" id="588596"/>
    <lineage>
        <taxon>Eukaryota</taxon>
        <taxon>Fungi</taxon>
        <taxon>Fungi incertae sedis</taxon>
        <taxon>Mucoromycota</taxon>
        <taxon>Glomeromycotina</taxon>
        <taxon>Glomeromycetes</taxon>
        <taxon>Glomerales</taxon>
        <taxon>Glomeraceae</taxon>
        <taxon>Rhizophagus</taxon>
    </lineage>
</organism>
<dbReference type="VEuPathDB" id="FungiDB:RhiirFUN_010124"/>
<protein>
    <submittedName>
        <fullName evidence="1">Uncharacterized protein</fullName>
    </submittedName>
</protein>
<proteinExistence type="predicted"/>
<dbReference type="AlphaFoldDB" id="A0A2N1MD45"/>
<reference evidence="1 2" key="1">
    <citation type="submission" date="2016-04" db="EMBL/GenBank/DDBJ databases">
        <title>Genome analyses suggest a sexual origin of heterokaryosis in a supposedly ancient asexual fungus.</title>
        <authorList>
            <person name="Ropars J."/>
            <person name="Sedzielewska K."/>
            <person name="Noel J."/>
            <person name="Charron P."/>
            <person name="Farinelli L."/>
            <person name="Marton T."/>
            <person name="Kruger M."/>
            <person name="Pelin A."/>
            <person name="Brachmann A."/>
            <person name="Corradi N."/>
        </authorList>
    </citation>
    <scope>NUCLEOTIDE SEQUENCE [LARGE SCALE GENOMIC DNA]</scope>
    <source>
        <strain evidence="1 2">C2</strain>
    </source>
</reference>
<dbReference type="VEuPathDB" id="FungiDB:RhiirA1_478912"/>
<accession>A0A2N1MD45</accession>
<evidence type="ECO:0000313" key="1">
    <source>
        <dbReference type="EMBL" id="PKK59513.1"/>
    </source>
</evidence>
<comment type="caution">
    <text evidence="1">The sequence shown here is derived from an EMBL/GenBank/DDBJ whole genome shotgun (WGS) entry which is preliminary data.</text>
</comment>
<name>A0A2N1MD45_9GLOM</name>
<dbReference type="SUPFAM" id="SSF56399">
    <property type="entry name" value="ADP-ribosylation"/>
    <property type="match status" value="1"/>
</dbReference>
<dbReference type="OrthoDB" id="2304782at2759"/>
<dbReference type="VEuPathDB" id="FungiDB:FUN_000317"/>
<sequence length="294" mass="33121">MAEFGSNIIAQTLSLNSVQNILEELGFEKDQIAKWNKPIDIPFGAATELFVAREAILAGLKFSRFDLYPELSVYIVDDGYIPGSVTKEAKSYAPEKIIGGPVHHRFSNQNILVYKIERLHKNNNNVHRTVTKPLEGKFKKKFLLFKGISKRSDIHKIFINGFGFGKNPENNEFGDGLYTTPNIDFAYKYAGGNGVLLIFDWSNNGPNGIKIKELTGDEWAATVKGYIRIGLENYLPPPQYEEDILQGPVTSNHHLIRRENKVLIPNNGEIQVVGKTDASFNAFASRLYAVIYFY</sequence>
<evidence type="ECO:0000313" key="2">
    <source>
        <dbReference type="Proteomes" id="UP000233469"/>
    </source>
</evidence>
<dbReference type="Proteomes" id="UP000233469">
    <property type="component" value="Unassembled WGS sequence"/>
</dbReference>
<gene>
    <name evidence="1" type="ORF">RhiirC2_794738</name>
</gene>